<proteinExistence type="predicted"/>
<dbReference type="InterPro" id="IPR038765">
    <property type="entry name" value="Papain-like_cys_pep_sf"/>
</dbReference>
<keyword evidence="5" id="KW-1185">Reference proteome</keyword>
<name>A0A2K9LPM8_9GAMM</name>
<feature type="domain" description="DUF3857" evidence="3">
    <location>
        <begin position="76"/>
        <end position="240"/>
    </location>
</feature>
<evidence type="ECO:0000259" key="2">
    <source>
        <dbReference type="Pfam" id="PF01841"/>
    </source>
</evidence>
<dbReference type="SUPFAM" id="SSF54001">
    <property type="entry name" value="Cysteine proteinases"/>
    <property type="match status" value="1"/>
</dbReference>
<evidence type="ECO:0000313" key="4">
    <source>
        <dbReference type="EMBL" id="AUM13425.1"/>
    </source>
</evidence>
<evidence type="ECO:0000256" key="1">
    <source>
        <dbReference type="SAM" id="Phobius"/>
    </source>
</evidence>
<keyword evidence="1" id="KW-1133">Transmembrane helix</keyword>
<protein>
    <recommendedName>
        <fullName evidence="6">DUF3857 domain-containing protein</fullName>
    </recommendedName>
</protein>
<dbReference type="Gene3D" id="2.60.40.3140">
    <property type="match status" value="1"/>
</dbReference>
<dbReference type="Gene3D" id="3.10.620.30">
    <property type="match status" value="1"/>
</dbReference>
<organism evidence="4 5">
    <name type="scientific">Ketobacter alkanivorans</name>
    <dbReference type="NCBI Taxonomy" id="1917421"/>
    <lineage>
        <taxon>Bacteria</taxon>
        <taxon>Pseudomonadati</taxon>
        <taxon>Pseudomonadota</taxon>
        <taxon>Gammaproteobacteria</taxon>
        <taxon>Pseudomonadales</taxon>
        <taxon>Ketobacteraceae</taxon>
        <taxon>Ketobacter</taxon>
    </lineage>
</organism>
<feature type="domain" description="Transglutaminase-like" evidence="2">
    <location>
        <begin position="287"/>
        <end position="366"/>
    </location>
</feature>
<dbReference type="InterPro" id="IPR024618">
    <property type="entry name" value="DUF3857"/>
</dbReference>
<feature type="transmembrane region" description="Helical" evidence="1">
    <location>
        <begin position="790"/>
        <end position="807"/>
    </location>
</feature>
<gene>
    <name evidence="4" type="ORF">Kalk_13780</name>
</gene>
<sequence>MHTSQKNWALPPILGLLLLLLEATCFANSINISNTPAWVTPLVVPPTIEYPESEIQNGIYYLFLDVQVRANPQQPSEVFQHYAEHIVNQNGVEEHSQINISYDPAYETVQLHTLALIRKGTRIDKIPTADMKILQREDEMSNLIYNGEHTLNIILDDVRVGDTIEYSFTRNGENPVYRNIFGFGHYLNWSVPVGQLKLRILWNKPTELHYKLTHSSLAVTQNKTPQGIEYSINTKNIAPIHKEDSTPDWFDPWGSVHFSESKDWQQVADWGASLYESVWLSNEEMDALVNDINNTTDTDEERISKALRFVQDEIRYLGIELGENSHKPSTAFETFQRRYGDCKDKTVVLITLLNKLGVEAYPALVNTDLGEQLAKRLPSNRAFDHVITYVNHNGKTWWLDPTRTYQHGLIDYIHQPDFGMALVLRPGTSQLVEMAPNNTQFGLEVMDRFVLKRDTNLPVLFTTSSIYEGWNAERQRNQLASNGQSKLQQQYLDFFEYYYPDIQVRQDIAIKDDQRENRLAATEYYSINNFWEDNPKEGKFTSSFYPNALSSYLDIPDELRRQQPLYLTYPQRIAQTIEIQFADDDWNFDNETFTEKNPYFTFYYRAKYNKTAKTLKLNFKYESNSDHVPANEYSNYINALKKTQDYLSYGIYQYHDEDTPAPTDSSSSAENTLFNIEWHELDYRIFILIYLLAYVLIFVLWRLDQWRNPFHGEAIFFPVTLPKFLFMWVATLGIYPMYWYYRNFLYIRQQQQSAIMPAPRGIFYYLWYFNLWQHLKQDNDTRFEASHLPGKALATLLAAVFFIVAIMMNNTVLWIPCLIISAALCLPLANYILFINAEHKDAVQHFSKWRFRHILLLIVSTPALLLTLAQESGAIPNSIVINGDRLWQRDLKQMQRQGIIQPGDDILYFYSDGFLSVMEDGNGITQRHVFSYWKEEDGTLSSELALYSDIADIEVTKGSTLGENTIVNIQRKDDSDFVLFLATDEGGDTRFIQKLREHLQAAKY</sequence>
<dbReference type="Pfam" id="PF12969">
    <property type="entry name" value="DUF3857"/>
    <property type="match status" value="1"/>
</dbReference>
<keyword evidence="1" id="KW-0812">Transmembrane</keyword>
<feature type="transmembrane region" description="Helical" evidence="1">
    <location>
        <begin position="753"/>
        <end position="769"/>
    </location>
</feature>
<feature type="transmembrane region" description="Helical" evidence="1">
    <location>
        <begin position="813"/>
        <end position="837"/>
    </location>
</feature>
<evidence type="ECO:0008006" key="6">
    <source>
        <dbReference type="Google" id="ProtNLM"/>
    </source>
</evidence>
<feature type="transmembrane region" description="Helical" evidence="1">
    <location>
        <begin position="849"/>
        <end position="869"/>
    </location>
</feature>
<dbReference type="OrthoDB" id="8595007at2"/>
<dbReference type="InterPro" id="IPR002931">
    <property type="entry name" value="Transglutaminase-like"/>
</dbReference>
<dbReference type="RefSeq" id="WP_101894803.1">
    <property type="nucleotide sequence ID" value="NZ_CP022684.1"/>
</dbReference>
<dbReference type="Pfam" id="PF01841">
    <property type="entry name" value="Transglut_core"/>
    <property type="match status" value="1"/>
</dbReference>
<feature type="transmembrane region" description="Helical" evidence="1">
    <location>
        <begin position="724"/>
        <end position="741"/>
    </location>
</feature>
<dbReference type="AlphaFoldDB" id="A0A2K9LPM8"/>
<dbReference type="KEGG" id="kak:Kalk_13780"/>
<evidence type="ECO:0000259" key="3">
    <source>
        <dbReference type="Pfam" id="PF12969"/>
    </source>
</evidence>
<feature type="transmembrane region" description="Helical" evidence="1">
    <location>
        <begin position="683"/>
        <end position="703"/>
    </location>
</feature>
<reference evidence="5" key="1">
    <citation type="submission" date="2017-08" db="EMBL/GenBank/DDBJ databases">
        <title>Direct submision.</title>
        <authorList>
            <person name="Kim S.-J."/>
            <person name="Rhee S.-K."/>
        </authorList>
    </citation>
    <scope>NUCLEOTIDE SEQUENCE [LARGE SCALE GENOMIC DNA]</scope>
    <source>
        <strain evidence="5">GI5</strain>
    </source>
</reference>
<dbReference type="Proteomes" id="UP000235116">
    <property type="component" value="Chromosome"/>
</dbReference>
<accession>A0A2K9LPM8</accession>
<evidence type="ECO:0000313" key="5">
    <source>
        <dbReference type="Proteomes" id="UP000235116"/>
    </source>
</evidence>
<keyword evidence="1" id="KW-0472">Membrane</keyword>
<dbReference type="EMBL" id="CP022684">
    <property type="protein sequence ID" value="AUM13425.1"/>
    <property type="molecule type" value="Genomic_DNA"/>
</dbReference>